<dbReference type="EMBL" id="JH930468">
    <property type="protein sequence ID" value="EKM61837.1"/>
    <property type="molecule type" value="Genomic_DNA"/>
</dbReference>
<dbReference type="Proteomes" id="UP000008370">
    <property type="component" value="Unassembled WGS sequence"/>
</dbReference>
<dbReference type="AlphaFoldDB" id="K5XFJ2"/>
<evidence type="ECO:0000313" key="3">
    <source>
        <dbReference type="Proteomes" id="UP000008370"/>
    </source>
</evidence>
<sequence length="277" mass="30428">MTKAIGSSCHNFGSTRVVAAVYQAKITKASYSYSRRTRTRANFRSGTCCRGRRPHPVKVVEVIESTVKKLTDSTLFVAISGNLDNVSLNHYADVRLKHLQERLKPGGSINCRVLMVNRKRRRAVLTAKKVLIDLSLLIVASLDDAKEGFIIRTIVIRASEKSPQVKFHNNSKAIVPTREASDTIIASLSEALIMGRTVQARIISCNTETRRIVSGIRQASVNSKDTAAIQNVEIGHSIRGIVSGLQKEKAIVTLKLTRVCVLLSLNNLIGRRGNTVA</sequence>
<dbReference type="PANTHER" id="PTHR23270">
    <property type="entry name" value="PROGRAMMED CELL DEATH PROTEIN 11 PRE-RRNA PROCESSING PROTEIN RRP5"/>
    <property type="match status" value="1"/>
</dbReference>
<evidence type="ECO:0000259" key="1">
    <source>
        <dbReference type="PROSITE" id="PS50126"/>
    </source>
</evidence>
<feature type="domain" description="S1 motif" evidence="1">
    <location>
        <begin position="60"/>
        <end position="128"/>
    </location>
</feature>
<dbReference type="HOGENOM" id="CLU_1005122_0_0_1"/>
<dbReference type="Gene3D" id="2.40.50.140">
    <property type="entry name" value="Nucleic acid-binding proteins"/>
    <property type="match status" value="2"/>
</dbReference>
<protein>
    <recommendedName>
        <fullName evidence="1">S1 motif domain-containing protein</fullName>
    </recommendedName>
</protein>
<dbReference type="SUPFAM" id="SSF50249">
    <property type="entry name" value="Nucleic acid-binding proteins"/>
    <property type="match status" value="2"/>
</dbReference>
<proteinExistence type="predicted"/>
<organism evidence="2 3">
    <name type="scientific">Phanerochaete carnosa (strain HHB-10118-sp)</name>
    <name type="common">White-rot fungus</name>
    <name type="synonym">Peniophora carnosa</name>
    <dbReference type="NCBI Taxonomy" id="650164"/>
    <lineage>
        <taxon>Eukaryota</taxon>
        <taxon>Fungi</taxon>
        <taxon>Dikarya</taxon>
        <taxon>Basidiomycota</taxon>
        <taxon>Agaricomycotina</taxon>
        <taxon>Agaricomycetes</taxon>
        <taxon>Polyporales</taxon>
        <taxon>Phanerochaetaceae</taxon>
        <taxon>Phanerochaete</taxon>
    </lineage>
</organism>
<reference evidence="2 3" key="1">
    <citation type="journal article" date="2012" name="BMC Genomics">
        <title>Comparative genomics of the white-rot fungi, Phanerochaete carnosa and P. chrysosporium, to elucidate the genetic basis of the distinct wood types they colonize.</title>
        <authorList>
            <person name="Suzuki H."/>
            <person name="MacDonald J."/>
            <person name="Syed K."/>
            <person name="Salamov A."/>
            <person name="Hori C."/>
            <person name="Aerts A."/>
            <person name="Henrissat B."/>
            <person name="Wiebenga A."/>
            <person name="vanKuyk P.A."/>
            <person name="Barry K."/>
            <person name="Lindquist E."/>
            <person name="LaButti K."/>
            <person name="Lapidus A."/>
            <person name="Lucas S."/>
            <person name="Coutinho P."/>
            <person name="Gong Y."/>
            <person name="Samejima M."/>
            <person name="Mahadevan R."/>
            <person name="Abou-Zaid M."/>
            <person name="de Vries R.P."/>
            <person name="Igarashi K."/>
            <person name="Yadav J.S."/>
            <person name="Grigoriev I.V."/>
            <person name="Master E.R."/>
        </authorList>
    </citation>
    <scope>NUCLEOTIDE SEQUENCE [LARGE SCALE GENOMIC DNA]</scope>
    <source>
        <strain evidence="2 3">HHB-10118-sp</strain>
    </source>
</reference>
<accession>K5XFJ2</accession>
<dbReference type="KEGG" id="pco:PHACADRAFT_248706"/>
<feature type="domain" description="S1 motif" evidence="1">
    <location>
        <begin position="148"/>
        <end position="217"/>
    </location>
</feature>
<dbReference type="InterPro" id="IPR012340">
    <property type="entry name" value="NA-bd_OB-fold"/>
</dbReference>
<keyword evidence="3" id="KW-1185">Reference proteome</keyword>
<dbReference type="InParanoid" id="K5XFJ2"/>
<evidence type="ECO:0000313" key="2">
    <source>
        <dbReference type="EMBL" id="EKM61837.1"/>
    </source>
</evidence>
<dbReference type="RefSeq" id="XP_007391230.1">
    <property type="nucleotide sequence ID" value="XM_007391168.1"/>
</dbReference>
<dbReference type="PROSITE" id="PS50126">
    <property type="entry name" value="S1"/>
    <property type="match status" value="2"/>
</dbReference>
<dbReference type="OrthoDB" id="412781at2759"/>
<dbReference type="InterPro" id="IPR003029">
    <property type="entry name" value="S1_domain"/>
</dbReference>
<gene>
    <name evidence="2" type="ORF">PHACADRAFT_248706</name>
</gene>
<dbReference type="SMART" id="SM00316">
    <property type="entry name" value="S1"/>
    <property type="match status" value="2"/>
</dbReference>
<dbReference type="GO" id="GO:0006364">
    <property type="term" value="P:rRNA processing"/>
    <property type="evidence" value="ECO:0007669"/>
    <property type="project" value="InterPro"/>
</dbReference>
<dbReference type="PANTHER" id="PTHR23270:SF10">
    <property type="entry name" value="PROTEIN RRP5 HOMOLOG"/>
    <property type="match status" value="1"/>
</dbReference>
<dbReference type="GeneID" id="18914421"/>
<dbReference type="InterPro" id="IPR045209">
    <property type="entry name" value="Rrp5"/>
</dbReference>
<name>K5XFJ2_PHACS</name>
<dbReference type="GO" id="GO:0003723">
    <property type="term" value="F:RNA binding"/>
    <property type="evidence" value="ECO:0007669"/>
    <property type="project" value="TreeGrafter"/>
</dbReference>
<dbReference type="STRING" id="650164.K5XFJ2"/>
<dbReference type="GO" id="GO:0032040">
    <property type="term" value="C:small-subunit processome"/>
    <property type="evidence" value="ECO:0007669"/>
    <property type="project" value="TreeGrafter"/>
</dbReference>